<accession>A0AAE9ZW85</accession>
<evidence type="ECO:0000313" key="3">
    <source>
        <dbReference type="Proteomes" id="UP001218638"/>
    </source>
</evidence>
<dbReference type="GO" id="GO:0016874">
    <property type="term" value="F:ligase activity"/>
    <property type="evidence" value="ECO:0007669"/>
    <property type="project" value="UniProtKB-KW"/>
</dbReference>
<evidence type="ECO:0000259" key="1">
    <source>
        <dbReference type="PROSITE" id="PS51733"/>
    </source>
</evidence>
<keyword evidence="2" id="KW-0436">Ligase</keyword>
<dbReference type="Proteomes" id="UP001218638">
    <property type="component" value="Chromosome"/>
</dbReference>
<dbReference type="PROSITE" id="PS51733">
    <property type="entry name" value="BPL_LPL_CATALYTIC"/>
    <property type="match status" value="1"/>
</dbReference>
<dbReference type="SUPFAM" id="SSF55681">
    <property type="entry name" value="Class II aaRS and biotin synthetases"/>
    <property type="match status" value="1"/>
</dbReference>
<name>A0AAE9ZW85_9BACT</name>
<proteinExistence type="predicted"/>
<dbReference type="RefSeq" id="WP_330930812.1">
    <property type="nucleotide sequence ID" value="NZ_CP119075.1"/>
</dbReference>
<sequence length="238" mass="26250">MSFDFLPARTDSAATNMATDFLMLQHYPTPAHARFRSYGWQRPAFTFGYSQKIAWVREQIGHDGADAELCRRPTGGGIVDHRNDWTYALVIPPGHPLFADRAVASYEAVHRVLATTLQGLGTDARLKESCDPDPACAPVGPGVCFDRAERFDVVHATTGRKIAGAAQKRSKRGLLFQGSLSRAELGRPDDDALAEAFPRALASMLGLEVTHPGWPELWDDSIDALAENYASPEWNERR</sequence>
<dbReference type="PANTHER" id="PTHR43679:SF2">
    <property type="entry name" value="OCTANOYL-[GCVH]:PROTEIN N-OCTANOYLTRANSFERASE"/>
    <property type="match status" value="1"/>
</dbReference>
<keyword evidence="3" id="KW-1185">Reference proteome</keyword>
<dbReference type="Pfam" id="PF21948">
    <property type="entry name" value="LplA-B_cat"/>
    <property type="match status" value="1"/>
</dbReference>
<protein>
    <submittedName>
        <fullName evidence="2">Lipoate--protein ligase family protein</fullName>
    </submittedName>
</protein>
<feature type="domain" description="BPL/LPL catalytic" evidence="1">
    <location>
        <begin position="29"/>
        <end position="233"/>
    </location>
</feature>
<dbReference type="InterPro" id="IPR004143">
    <property type="entry name" value="BPL_LPL_catalytic"/>
</dbReference>
<gene>
    <name evidence="2" type="ORF">PXH66_19620</name>
</gene>
<reference evidence="2" key="1">
    <citation type="submission" date="2023-03" db="EMBL/GenBank/DDBJ databases">
        <title>Lomoglobus Profundus gen. nov., sp. nov., a novel member of the phylum Verrucomicrobia, isolated from deep-marine sediment of South China Sea.</title>
        <authorList>
            <person name="Ahmad T."/>
            <person name="Ishaq S.E."/>
            <person name="Wang F."/>
        </authorList>
    </citation>
    <scope>NUCLEOTIDE SEQUENCE</scope>
    <source>
        <strain evidence="2">LMO-M01</strain>
    </source>
</reference>
<dbReference type="EMBL" id="CP119075">
    <property type="protein sequence ID" value="WED64556.1"/>
    <property type="molecule type" value="Genomic_DNA"/>
</dbReference>
<dbReference type="Gene3D" id="3.30.930.10">
    <property type="entry name" value="Bira Bifunctional Protein, Domain 2"/>
    <property type="match status" value="1"/>
</dbReference>
<dbReference type="AlphaFoldDB" id="A0AAE9ZW85"/>
<dbReference type="KEGG" id="slom:PXH66_19620"/>
<dbReference type="InterPro" id="IPR045864">
    <property type="entry name" value="aa-tRNA-synth_II/BPL/LPL"/>
</dbReference>
<organism evidence="2 3">
    <name type="scientific">Synoicihabitans lomoniglobus</name>
    <dbReference type="NCBI Taxonomy" id="2909285"/>
    <lineage>
        <taxon>Bacteria</taxon>
        <taxon>Pseudomonadati</taxon>
        <taxon>Verrucomicrobiota</taxon>
        <taxon>Opitutia</taxon>
        <taxon>Opitutales</taxon>
        <taxon>Opitutaceae</taxon>
        <taxon>Synoicihabitans</taxon>
    </lineage>
</organism>
<evidence type="ECO:0000313" key="2">
    <source>
        <dbReference type="EMBL" id="WED64556.1"/>
    </source>
</evidence>
<dbReference type="InterPro" id="IPR050664">
    <property type="entry name" value="Octanoyltrans_LipM/LipL"/>
</dbReference>
<dbReference type="PANTHER" id="PTHR43679">
    <property type="entry name" value="OCTANOYLTRANSFERASE LIPM-RELATED"/>
    <property type="match status" value="1"/>
</dbReference>